<accession>A0ABW5EAZ2</accession>
<evidence type="ECO:0000313" key="3">
    <source>
        <dbReference type="Proteomes" id="UP001597425"/>
    </source>
</evidence>
<name>A0ABW5EAZ2_9GAMM</name>
<feature type="signal peptide" evidence="1">
    <location>
        <begin position="1"/>
        <end position="19"/>
    </location>
</feature>
<sequence>MLKISLLACAFLLSGTACAQESSMACPYSDKVEYDLELPVSGRLVSEGRERDEDSGEYIVKREVSLDNGDSVYIEQKYCSMYNLTVVYRLSEVKEFGFAKGLDVIHSIIKGVDQDYSLKSPLGGIVKMTMNQRRLTLSDSFEYGLPLQAARSSENVEHTIGFELLPDSSDFPAEIQFYLGVGGL</sequence>
<comment type="caution">
    <text evidence="2">The sequence shown here is derived from an EMBL/GenBank/DDBJ whole genome shotgun (WGS) entry which is preliminary data.</text>
</comment>
<gene>
    <name evidence="2" type="ORF">ACFSKX_08940</name>
</gene>
<dbReference type="PROSITE" id="PS51257">
    <property type="entry name" value="PROKAR_LIPOPROTEIN"/>
    <property type="match status" value="1"/>
</dbReference>
<dbReference type="RefSeq" id="WP_265722895.1">
    <property type="nucleotide sequence ID" value="NZ_JAPIVK010000031.1"/>
</dbReference>
<keyword evidence="3" id="KW-1185">Reference proteome</keyword>
<dbReference type="EMBL" id="JBHUJD010000009">
    <property type="protein sequence ID" value="MFD2310539.1"/>
    <property type="molecule type" value="Genomic_DNA"/>
</dbReference>
<evidence type="ECO:0000256" key="1">
    <source>
        <dbReference type="SAM" id="SignalP"/>
    </source>
</evidence>
<organism evidence="2 3">
    <name type="scientific">Microbulbifer halophilus</name>
    <dbReference type="NCBI Taxonomy" id="453963"/>
    <lineage>
        <taxon>Bacteria</taxon>
        <taxon>Pseudomonadati</taxon>
        <taxon>Pseudomonadota</taxon>
        <taxon>Gammaproteobacteria</taxon>
        <taxon>Cellvibrionales</taxon>
        <taxon>Microbulbiferaceae</taxon>
        <taxon>Microbulbifer</taxon>
    </lineage>
</organism>
<feature type="chain" id="PRO_5045104507" evidence="1">
    <location>
        <begin position="20"/>
        <end position="184"/>
    </location>
</feature>
<dbReference type="Proteomes" id="UP001597425">
    <property type="component" value="Unassembled WGS sequence"/>
</dbReference>
<keyword evidence="1" id="KW-0732">Signal</keyword>
<protein>
    <submittedName>
        <fullName evidence="2">Uncharacterized protein</fullName>
    </submittedName>
</protein>
<proteinExistence type="predicted"/>
<reference evidence="3" key="1">
    <citation type="journal article" date="2019" name="Int. J. Syst. Evol. Microbiol.">
        <title>The Global Catalogue of Microorganisms (GCM) 10K type strain sequencing project: providing services to taxonomists for standard genome sequencing and annotation.</title>
        <authorList>
            <consortium name="The Broad Institute Genomics Platform"/>
            <consortium name="The Broad Institute Genome Sequencing Center for Infectious Disease"/>
            <person name="Wu L."/>
            <person name="Ma J."/>
        </authorList>
    </citation>
    <scope>NUCLEOTIDE SEQUENCE [LARGE SCALE GENOMIC DNA]</scope>
    <source>
        <strain evidence="3">KCTC 12848</strain>
    </source>
</reference>
<evidence type="ECO:0000313" key="2">
    <source>
        <dbReference type="EMBL" id="MFD2310539.1"/>
    </source>
</evidence>